<dbReference type="InterPro" id="IPR036910">
    <property type="entry name" value="HMG_box_dom_sf"/>
</dbReference>
<keyword evidence="5" id="KW-1185">Reference proteome</keyword>
<organism evidence="3 5">
    <name type="scientific">Crepidotus variabilis</name>
    <dbReference type="NCBI Taxonomy" id="179855"/>
    <lineage>
        <taxon>Eukaryota</taxon>
        <taxon>Fungi</taxon>
        <taxon>Dikarya</taxon>
        <taxon>Basidiomycota</taxon>
        <taxon>Agaricomycotina</taxon>
        <taxon>Agaricomycetes</taxon>
        <taxon>Agaricomycetidae</taxon>
        <taxon>Agaricales</taxon>
        <taxon>Agaricineae</taxon>
        <taxon>Crepidotaceae</taxon>
        <taxon>Crepidotus</taxon>
    </lineage>
</organism>
<evidence type="ECO:0000259" key="2">
    <source>
        <dbReference type="PROSITE" id="PS50118"/>
    </source>
</evidence>
<dbReference type="EMBL" id="MU158000">
    <property type="protein sequence ID" value="KAF9521698.1"/>
    <property type="molecule type" value="Genomic_DNA"/>
</dbReference>
<protein>
    <recommendedName>
        <fullName evidence="2">HMG box domain-containing protein</fullName>
    </recommendedName>
</protein>
<dbReference type="Proteomes" id="UP000807306">
    <property type="component" value="Unassembled WGS sequence"/>
</dbReference>
<sequence>MIIGPVISPWPFAFKRPKEVLKAILNETIESVLEYGIWDASLAFYYGGIIMDSPFDMLVTPTEPLDSFSNSSPEKCPPNGFIYFRSALSDAATKAKLSASLPSPSGLQSTLSGYAGRKWRQLSASQRDVFNARAKKDQAAWKKKMAAAMLVVKLAEVEPAVQETQIHSDDKIPPEASFAVVQNVPEICPGDADVPEAEALNYQSGVELQPLDMSINTIHYPFYNSSVVSPPGYTDFDNYLVDQPFAELQMLFGADFLSYHSLPSSASSSQTTGSPQDANFIPTADDWAYLDLGMYSANDNTAYIFNY</sequence>
<keyword evidence="1" id="KW-0238">DNA-binding</keyword>
<evidence type="ECO:0000313" key="4">
    <source>
        <dbReference type="EMBL" id="KAF9521707.1"/>
    </source>
</evidence>
<reference evidence="3" key="1">
    <citation type="submission" date="2020-11" db="EMBL/GenBank/DDBJ databases">
        <authorList>
            <consortium name="DOE Joint Genome Institute"/>
            <person name="Ahrendt S."/>
            <person name="Riley R."/>
            <person name="Andreopoulos W."/>
            <person name="Labutti K."/>
            <person name="Pangilinan J."/>
            <person name="Ruiz-Duenas F.J."/>
            <person name="Barrasa J.M."/>
            <person name="Sanchez-Garcia M."/>
            <person name="Camarero S."/>
            <person name="Miyauchi S."/>
            <person name="Serrano A."/>
            <person name="Linde D."/>
            <person name="Babiker R."/>
            <person name="Drula E."/>
            <person name="Ayuso-Fernandez I."/>
            <person name="Pacheco R."/>
            <person name="Padilla G."/>
            <person name="Ferreira P."/>
            <person name="Barriuso J."/>
            <person name="Kellner H."/>
            <person name="Castanera R."/>
            <person name="Alfaro M."/>
            <person name="Ramirez L."/>
            <person name="Pisabarro A.G."/>
            <person name="Kuo A."/>
            <person name="Tritt A."/>
            <person name="Lipzen A."/>
            <person name="He G."/>
            <person name="Yan M."/>
            <person name="Ng V."/>
            <person name="Cullen D."/>
            <person name="Martin F."/>
            <person name="Rosso M.-N."/>
            <person name="Henrissat B."/>
            <person name="Hibbett D."/>
            <person name="Martinez A.T."/>
            <person name="Grigoriev I.V."/>
        </authorList>
    </citation>
    <scope>NUCLEOTIDE SEQUENCE</scope>
    <source>
        <strain evidence="3">CBS 506.95</strain>
    </source>
</reference>
<dbReference type="InterPro" id="IPR009071">
    <property type="entry name" value="HMG_box_dom"/>
</dbReference>
<evidence type="ECO:0000256" key="1">
    <source>
        <dbReference type="PROSITE-ProRule" id="PRU00267"/>
    </source>
</evidence>
<dbReference type="AlphaFoldDB" id="A0A9P6E396"/>
<feature type="domain" description="HMG box" evidence="2">
    <location>
        <begin position="74"/>
        <end position="149"/>
    </location>
</feature>
<dbReference type="GO" id="GO:0003677">
    <property type="term" value="F:DNA binding"/>
    <property type="evidence" value="ECO:0007669"/>
    <property type="project" value="UniProtKB-UniRule"/>
</dbReference>
<gene>
    <name evidence="3" type="ORF">CPB83DRAFT_841052</name>
    <name evidence="4" type="ORF">CPB83DRAFT_841060</name>
</gene>
<feature type="DNA-binding region" description="HMG box" evidence="1">
    <location>
        <begin position="74"/>
        <end position="149"/>
    </location>
</feature>
<comment type="caution">
    <text evidence="3">The sequence shown here is derived from an EMBL/GenBank/DDBJ whole genome shotgun (WGS) entry which is preliminary data.</text>
</comment>
<dbReference type="Gene3D" id="1.10.30.10">
    <property type="entry name" value="High mobility group box domain"/>
    <property type="match status" value="1"/>
</dbReference>
<proteinExistence type="predicted"/>
<dbReference type="EMBL" id="MU158000">
    <property type="protein sequence ID" value="KAF9521707.1"/>
    <property type="molecule type" value="Genomic_DNA"/>
</dbReference>
<accession>A0A9P6E396</accession>
<dbReference type="SMART" id="SM00398">
    <property type="entry name" value="HMG"/>
    <property type="match status" value="1"/>
</dbReference>
<evidence type="ECO:0000313" key="5">
    <source>
        <dbReference type="Proteomes" id="UP000807306"/>
    </source>
</evidence>
<dbReference type="GO" id="GO:0005634">
    <property type="term" value="C:nucleus"/>
    <property type="evidence" value="ECO:0007669"/>
    <property type="project" value="UniProtKB-UniRule"/>
</dbReference>
<dbReference type="PROSITE" id="PS50118">
    <property type="entry name" value="HMG_BOX_2"/>
    <property type="match status" value="1"/>
</dbReference>
<name>A0A9P6E396_9AGAR</name>
<keyword evidence="1" id="KW-0539">Nucleus</keyword>
<dbReference type="SUPFAM" id="SSF47095">
    <property type="entry name" value="HMG-box"/>
    <property type="match status" value="1"/>
</dbReference>
<evidence type="ECO:0000313" key="3">
    <source>
        <dbReference type="EMBL" id="KAF9521698.1"/>
    </source>
</evidence>